<dbReference type="InterPro" id="IPR007219">
    <property type="entry name" value="XnlR_reg_dom"/>
</dbReference>
<dbReference type="SMART" id="SM00906">
    <property type="entry name" value="Fungal_trans"/>
    <property type="match status" value="1"/>
</dbReference>
<evidence type="ECO:0000256" key="1">
    <source>
        <dbReference type="ARBA" id="ARBA00022723"/>
    </source>
</evidence>
<proteinExistence type="predicted"/>
<dbReference type="GO" id="GO:0008270">
    <property type="term" value="F:zinc ion binding"/>
    <property type="evidence" value="ECO:0007669"/>
    <property type="project" value="InterPro"/>
</dbReference>
<keyword evidence="4" id="KW-0812">Transmembrane</keyword>
<dbReference type="PROSITE" id="PS00463">
    <property type="entry name" value="ZN2_CY6_FUNGAL_1"/>
    <property type="match status" value="1"/>
</dbReference>
<dbReference type="PANTHER" id="PTHR46910">
    <property type="entry name" value="TRANSCRIPTION FACTOR PDR1"/>
    <property type="match status" value="1"/>
</dbReference>
<feature type="compositionally biased region" description="Polar residues" evidence="3">
    <location>
        <begin position="33"/>
        <end position="45"/>
    </location>
</feature>
<gene>
    <name evidence="6" type="ORF">DB88DRAFT_239061</name>
</gene>
<dbReference type="Proteomes" id="UP001182556">
    <property type="component" value="Unassembled WGS sequence"/>
</dbReference>
<dbReference type="Pfam" id="PF04082">
    <property type="entry name" value="Fungal_trans"/>
    <property type="match status" value="1"/>
</dbReference>
<evidence type="ECO:0000256" key="4">
    <source>
        <dbReference type="SAM" id="Phobius"/>
    </source>
</evidence>
<comment type="caution">
    <text evidence="6">The sequence shown here is derived from an EMBL/GenBank/DDBJ whole genome shotgun (WGS) entry which is preliminary data.</text>
</comment>
<name>A0AAD9L6Z5_PAPLA</name>
<dbReference type="InterPro" id="IPR036864">
    <property type="entry name" value="Zn2-C6_fun-type_DNA-bd_sf"/>
</dbReference>
<evidence type="ECO:0000313" key="7">
    <source>
        <dbReference type="Proteomes" id="UP001182556"/>
    </source>
</evidence>
<evidence type="ECO:0000259" key="5">
    <source>
        <dbReference type="PROSITE" id="PS50048"/>
    </source>
</evidence>
<dbReference type="Pfam" id="PF00172">
    <property type="entry name" value="Zn_clus"/>
    <property type="match status" value="1"/>
</dbReference>
<dbReference type="EMBL" id="JAODAN010000004">
    <property type="protein sequence ID" value="KAK1924834.1"/>
    <property type="molecule type" value="Genomic_DNA"/>
</dbReference>
<feature type="compositionally biased region" description="Basic and acidic residues" evidence="3">
    <location>
        <begin position="52"/>
        <end position="63"/>
    </location>
</feature>
<sequence length="850" mass="95613">MQYYEDSLDHLKEDGQSSRGYTLPSHLQPPTTPGSSRRGSIQPTPDGTRWTSHKEAEAAEAEAKKRKVQRACDVCRRKKIRCEGPMNSNSKNKCAHCQECGLECTYVEAAKRRGPPKGYIETLEHRCARLEKVLQQLHPGVDFTSTVGPAPDREEFDIQSYQEALRGLGIPPFPAIKPLSTLSSSFDSPSAASAPSPAIQVLGPQPWKTYEQDPHRPPSEPEHDLEHAAMHHAMAQAMTKLDVKDTHWRFHGKASPHHLVMIFNEMRYAKSGRNILEGIRQSKRNEYWQVPEWEIVIANEGLHNVDFSLWPDPKLARALIEAYFTHINFHFPLLNHVIFDKQYDMGLYKTNHDFAKVCLMVFANGSRFVDDDRVYWPVDDAMTEEGKERLRTDKDGTLRYSAGWKYLRALLKMGRSVMQGPNLFDFQCQVLTCLFLHGSAVPHLTWLVSGIGLRAAQEIGIHVRSILLHADPIERALYNRAFWCLYHIDRLNCASIGRSVALQDTDFDADYPIAVDDEYWDTGDADRNFVQPPSAGVPKVAAFIHTLKLDHIIGAALRTIYAINKAPGQKSDIATQRAVVVELDSALNSWADAVPDGLRWDPTRSDQQLFEQSAALYVYYYYCQILVHRPFIPTAKHTESIGLPSLAICSNASRSICNIIDVVMRRGRQSGALPGKILPVQFMLPAWIAAIILLISVYSGKQQPSERERAIADIKKCIVAMKEMELTWRQAGKLTDVMIEFARELDGPEDFASPQQGCKRPHEPTAPTAVSEDQPHASPDTWQPPRNQPFPSPAGGPTEPAGNVYQGGTETLFDASIFEEFYGQYPTESLVMPPMHDEGDLWSQLFAGYM</sequence>
<feature type="compositionally biased region" description="Basic and acidic residues" evidence="3">
    <location>
        <begin position="7"/>
        <end position="16"/>
    </location>
</feature>
<protein>
    <recommendedName>
        <fullName evidence="5">Zn(2)-C6 fungal-type domain-containing protein</fullName>
    </recommendedName>
</protein>
<dbReference type="GO" id="GO:0000981">
    <property type="term" value="F:DNA-binding transcription factor activity, RNA polymerase II-specific"/>
    <property type="evidence" value="ECO:0007669"/>
    <property type="project" value="InterPro"/>
</dbReference>
<feature type="domain" description="Zn(2)-C6 fungal-type" evidence="5">
    <location>
        <begin position="71"/>
        <end position="106"/>
    </location>
</feature>
<dbReference type="SMART" id="SM00066">
    <property type="entry name" value="GAL4"/>
    <property type="match status" value="1"/>
</dbReference>
<dbReference type="AlphaFoldDB" id="A0AAD9L6Z5"/>
<dbReference type="PROSITE" id="PS50048">
    <property type="entry name" value="ZN2_CY6_FUNGAL_2"/>
    <property type="match status" value="1"/>
</dbReference>
<dbReference type="PANTHER" id="PTHR46910:SF38">
    <property type="entry name" value="ZN(2)-C6 FUNGAL-TYPE DOMAIN-CONTAINING PROTEIN"/>
    <property type="match status" value="1"/>
</dbReference>
<keyword evidence="2" id="KW-0539">Nucleus</keyword>
<dbReference type="GO" id="GO:0006351">
    <property type="term" value="P:DNA-templated transcription"/>
    <property type="evidence" value="ECO:0007669"/>
    <property type="project" value="InterPro"/>
</dbReference>
<dbReference type="CDD" id="cd12148">
    <property type="entry name" value="fungal_TF_MHR"/>
    <property type="match status" value="1"/>
</dbReference>
<evidence type="ECO:0000313" key="6">
    <source>
        <dbReference type="EMBL" id="KAK1924834.1"/>
    </source>
</evidence>
<dbReference type="Gene3D" id="4.10.240.10">
    <property type="entry name" value="Zn(2)-C6 fungal-type DNA-binding domain"/>
    <property type="match status" value="1"/>
</dbReference>
<dbReference type="InterPro" id="IPR050987">
    <property type="entry name" value="AtrR-like"/>
</dbReference>
<keyword evidence="4" id="KW-0472">Membrane</keyword>
<dbReference type="InterPro" id="IPR001138">
    <property type="entry name" value="Zn2Cys6_DnaBD"/>
</dbReference>
<keyword evidence="4" id="KW-1133">Transmembrane helix</keyword>
<evidence type="ECO:0000256" key="3">
    <source>
        <dbReference type="SAM" id="MobiDB-lite"/>
    </source>
</evidence>
<feature type="region of interest" description="Disordered" evidence="3">
    <location>
        <begin position="748"/>
        <end position="807"/>
    </location>
</feature>
<reference evidence="6" key="1">
    <citation type="submission" date="2023-02" db="EMBL/GenBank/DDBJ databases">
        <title>Identification and recombinant expression of a fungal hydrolase from Papiliotrema laurentii that hydrolyzes apple cutin and clears colloidal polyester polyurethane.</title>
        <authorList>
            <consortium name="DOE Joint Genome Institute"/>
            <person name="Roman V.A."/>
            <person name="Bojanowski C."/>
            <person name="Crable B.R."/>
            <person name="Wagner D.N."/>
            <person name="Hung C.S."/>
            <person name="Nadeau L.J."/>
            <person name="Schratz L."/>
            <person name="Haridas S."/>
            <person name="Pangilinan J."/>
            <person name="Lipzen A."/>
            <person name="Na H."/>
            <person name="Yan M."/>
            <person name="Ng V."/>
            <person name="Grigoriev I.V."/>
            <person name="Spatafora J.W."/>
            <person name="Barlow D."/>
            <person name="Biffinger J."/>
            <person name="Kelley-Loughnane N."/>
            <person name="Varaljay V.A."/>
            <person name="Crookes-Goodson W.J."/>
        </authorList>
    </citation>
    <scope>NUCLEOTIDE SEQUENCE</scope>
    <source>
        <strain evidence="6">5307AH</strain>
    </source>
</reference>
<keyword evidence="7" id="KW-1185">Reference proteome</keyword>
<feature type="region of interest" description="Disordered" evidence="3">
    <location>
        <begin position="1"/>
        <end position="63"/>
    </location>
</feature>
<dbReference type="SUPFAM" id="SSF57701">
    <property type="entry name" value="Zn2/Cys6 DNA-binding domain"/>
    <property type="match status" value="1"/>
</dbReference>
<dbReference type="CDD" id="cd00067">
    <property type="entry name" value="GAL4"/>
    <property type="match status" value="1"/>
</dbReference>
<dbReference type="GO" id="GO:0003677">
    <property type="term" value="F:DNA binding"/>
    <property type="evidence" value="ECO:0007669"/>
    <property type="project" value="InterPro"/>
</dbReference>
<keyword evidence="1" id="KW-0479">Metal-binding</keyword>
<feature type="transmembrane region" description="Helical" evidence="4">
    <location>
        <begin position="682"/>
        <end position="700"/>
    </location>
</feature>
<evidence type="ECO:0000256" key="2">
    <source>
        <dbReference type="ARBA" id="ARBA00023242"/>
    </source>
</evidence>
<organism evidence="6 7">
    <name type="scientific">Papiliotrema laurentii</name>
    <name type="common">Cryptococcus laurentii</name>
    <dbReference type="NCBI Taxonomy" id="5418"/>
    <lineage>
        <taxon>Eukaryota</taxon>
        <taxon>Fungi</taxon>
        <taxon>Dikarya</taxon>
        <taxon>Basidiomycota</taxon>
        <taxon>Agaricomycotina</taxon>
        <taxon>Tremellomycetes</taxon>
        <taxon>Tremellales</taxon>
        <taxon>Rhynchogastremaceae</taxon>
        <taxon>Papiliotrema</taxon>
    </lineage>
</organism>
<accession>A0AAD9L6Z5</accession>